<dbReference type="Proteomes" id="UP001189429">
    <property type="component" value="Unassembled WGS sequence"/>
</dbReference>
<name>A0ABN9Y7L6_9DINO</name>
<evidence type="ECO:0000313" key="1">
    <source>
        <dbReference type="EMBL" id="CAK0908631.1"/>
    </source>
</evidence>
<comment type="caution">
    <text evidence="1">The sequence shown here is derived from an EMBL/GenBank/DDBJ whole genome shotgun (WGS) entry which is preliminary data.</text>
</comment>
<dbReference type="PANTHER" id="PTHR23092">
    <property type="entry name" value="POLY(A) RNA POLYMERASE"/>
    <property type="match status" value="1"/>
</dbReference>
<evidence type="ECO:0008006" key="3">
    <source>
        <dbReference type="Google" id="ProtNLM"/>
    </source>
</evidence>
<proteinExistence type="predicted"/>
<accession>A0ABN9Y7L6</accession>
<evidence type="ECO:0000313" key="2">
    <source>
        <dbReference type="Proteomes" id="UP001189429"/>
    </source>
</evidence>
<dbReference type="SUPFAM" id="SSF81631">
    <property type="entry name" value="PAP/OAS1 substrate-binding domain"/>
    <property type="match status" value="1"/>
</dbReference>
<gene>
    <name evidence="1" type="ORF">PCOR1329_LOCUS83258</name>
</gene>
<dbReference type="EMBL" id="CAUYUJ010022052">
    <property type="protein sequence ID" value="CAK0908631.1"/>
    <property type="molecule type" value="Genomic_DNA"/>
</dbReference>
<reference evidence="1" key="1">
    <citation type="submission" date="2023-10" db="EMBL/GenBank/DDBJ databases">
        <authorList>
            <person name="Chen Y."/>
            <person name="Shah S."/>
            <person name="Dougan E. K."/>
            <person name="Thang M."/>
            <person name="Chan C."/>
        </authorList>
    </citation>
    <scope>NUCLEOTIDE SEQUENCE [LARGE SCALE GENOMIC DNA]</scope>
</reference>
<sequence>MACPDVAFIVALADGDTSFGEYDVCALVYCRWPDRSKAIVSWLLDEYEHARSVTLVLKQWLIERTYGTSHTGGLCSYGLLLMVVGFLQLYPADSAATALVGVLNFYGRVFDPQLYGVSVARGALLHRKSPAAWPPAQARYVESGFCPGASEFDALSHGSMLTRED</sequence>
<protein>
    <recommendedName>
        <fullName evidence="3">Polynucleotide adenylyltransferase</fullName>
    </recommendedName>
</protein>
<dbReference type="PANTHER" id="PTHR23092:SF15">
    <property type="entry name" value="INACTIVE NON-CANONICAL POLY(A) RNA POLYMERASE PROTEIN TRF4-2-RELATED"/>
    <property type="match status" value="1"/>
</dbReference>
<organism evidence="1 2">
    <name type="scientific">Prorocentrum cordatum</name>
    <dbReference type="NCBI Taxonomy" id="2364126"/>
    <lineage>
        <taxon>Eukaryota</taxon>
        <taxon>Sar</taxon>
        <taxon>Alveolata</taxon>
        <taxon>Dinophyceae</taxon>
        <taxon>Prorocentrales</taxon>
        <taxon>Prorocentraceae</taxon>
        <taxon>Prorocentrum</taxon>
    </lineage>
</organism>
<dbReference type="InterPro" id="IPR045862">
    <property type="entry name" value="Trf4-like"/>
</dbReference>
<keyword evidence="2" id="KW-1185">Reference proteome</keyword>
<dbReference type="Gene3D" id="1.10.1410.10">
    <property type="match status" value="1"/>
</dbReference>